<dbReference type="InterPro" id="IPR016032">
    <property type="entry name" value="Sig_transdc_resp-reg_C-effctor"/>
</dbReference>
<dbReference type="InterPro" id="IPR013783">
    <property type="entry name" value="Ig-like_fold"/>
</dbReference>
<dbReference type="InterPro" id="IPR015943">
    <property type="entry name" value="WD40/YVTN_repeat-like_dom_sf"/>
</dbReference>
<evidence type="ECO:0000256" key="1">
    <source>
        <dbReference type="SAM" id="Phobius"/>
    </source>
</evidence>
<keyword evidence="1" id="KW-0812">Transmembrane</keyword>
<protein>
    <submittedName>
        <fullName evidence="2">Sigma-70 family RNA polymerase sigma factor</fullName>
    </submittedName>
</protein>
<dbReference type="EMBL" id="SACY01000003">
    <property type="protein sequence ID" value="RVU24771.1"/>
    <property type="molecule type" value="Genomic_DNA"/>
</dbReference>
<dbReference type="RefSeq" id="WP_127803794.1">
    <property type="nucleotide sequence ID" value="NZ_SACY01000003.1"/>
</dbReference>
<dbReference type="AlphaFoldDB" id="A0A437PRB3"/>
<dbReference type="Gene3D" id="2.60.40.10">
    <property type="entry name" value="Immunoglobulins"/>
    <property type="match status" value="1"/>
</dbReference>
<evidence type="ECO:0000313" key="2">
    <source>
        <dbReference type="EMBL" id="RVU24771.1"/>
    </source>
</evidence>
<dbReference type="SUPFAM" id="SSF46894">
    <property type="entry name" value="C-terminal effector domain of the bipartite response regulators"/>
    <property type="match status" value="1"/>
</dbReference>
<gene>
    <name evidence="2" type="ORF">EOJ36_07090</name>
</gene>
<dbReference type="Gene3D" id="2.130.10.10">
    <property type="entry name" value="YVTN repeat-like/Quinoprotein amine dehydrogenase"/>
    <property type="match status" value="1"/>
</dbReference>
<keyword evidence="3" id="KW-1185">Reference proteome</keyword>
<dbReference type="GO" id="GO:0003677">
    <property type="term" value="F:DNA binding"/>
    <property type="evidence" value="ECO:0007669"/>
    <property type="project" value="InterPro"/>
</dbReference>
<accession>A0A437PRB3</accession>
<dbReference type="GO" id="GO:0006355">
    <property type="term" value="P:regulation of DNA-templated transcription"/>
    <property type="evidence" value="ECO:0007669"/>
    <property type="project" value="InterPro"/>
</dbReference>
<proteinExistence type="predicted"/>
<organism evidence="2 3">
    <name type="scientific">Sandaracinomonas limnophila</name>
    <dbReference type="NCBI Taxonomy" id="1862386"/>
    <lineage>
        <taxon>Bacteria</taxon>
        <taxon>Pseudomonadati</taxon>
        <taxon>Bacteroidota</taxon>
        <taxon>Cytophagia</taxon>
        <taxon>Cytophagales</taxon>
        <taxon>Flectobacillaceae</taxon>
        <taxon>Sandaracinomonas</taxon>
    </lineage>
</organism>
<dbReference type="Proteomes" id="UP000282832">
    <property type="component" value="Unassembled WGS sequence"/>
</dbReference>
<sequence>MKHLYVLFIFCFYSVFGQKEPWKVVLQSNVNHFSAQEYGGHTQNWDICQGNNQFVYVANSKGLMEFNGIDWKIFSLPGQKIVRSVAVGAEGNIYTGGLGEFGFWKRDVNGLLNYFSLKDQIKDKEFPHEEIWKILVLKDQILFQSFGFMYSYKQNKVSKIKLPGPILFCFEAEGSVYAEVIGLGLYELKGSALEMVPNTQMLGQESICAILNGRTPGEIIIVGSSNVFAFQNKRLVTFNKGFNLEIRKAKINKAIRLSNGNYVFGTLLNGIYLTDGYGNILNHYNQLNGLQNNTVLSLFEASDRQLWVGLNSGIDLIHNLENTHYLDPNGDVGTVFDAIQYQNRFYIATNHGIYLLKNKHFNLIGNTQGHSLNFTIVNGQLYCGHSNGTYWIQNDKAKLISKITGGGKIKLLDKASDLYIQGTYTRLCIYQFINKKLTFIRSLEGFSDPVSDFICLDKNQILAKSATWGISKLLIDKDLMKIQTRKKLFHQSPANSLFSLNDINYIFTGSNFYTDQSPTHKIVRANNPFPQIIPSKIIQTNADEVIVFNQLGQGYVFSGNDSQLYNRLDLPEKEELNILKLNTNTYLVAGNEGFEIIDTRKKTGKIWDKPFVYSIQVFTNDSNYFIYPSLQTNALQEKLAYNENQLKFKIGLLHPSHQSKLYYKLWPIQNYWNEFTDYKGGVVLNKLPPGDYKLFIKSNKNAQLNYYSFSIKDPWYWSWFSKSIYLMIFLAAIWLAYKIHLYRLKLKQEEISKEMAYQIQINEERNKQEIIRLKNEKLEIDLHTKNEELSNLTFSIIKRNESLQKIKLDLDRIKPKEDQKNYIFNSIVHQIEDNFNSKKEWKIFEENFNEVHELFFKKLLSQFPDLSHGDLGLAAYLKMNLSSKEISQILNITPRSVELKRYRLRKKLALPTEQGLSEFLMNV</sequence>
<evidence type="ECO:0000313" key="3">
    <source>
        <dbReference type="Proteomes" id="UP000282832"/>
    </source>
</evidence>
<dbReference type="OrthoDB" id="9806995at2"/>
<feature type="transmembrane region" description="Helical" evidence="1">
    <location>
        <begin position="715"/>
        <end position="737"/>
    </location>
</feature>
<comment type="caution">
    <text evidence="2">The sequence shown here is derived from an EMBL/GenBank/DDBJ whole genome shotgun (WGS) entry which is preliminary data.</text>
</comment>
<reference evidence="2 3" key="1">
    <citation type="submission" date="2019-01" db="EMBL/GenBank/DDBJ databases">
        <authorList>
            <person name="Chen W.-M."/>
        </authorList>
    </citation>
    <scope>NUCLEOTIDE SEQUENCE [LARGE SCALE GENOMIC DNA]</scope>
    <source>
        <strain evidence="2 3">FSY-15</strain>
    </source>
</reference>
<name>A0A437PRB3_9BACT</name>
<keyword evidence="1" id="KW-0472">Membrane</keyword>
<keyword evidence="1" id="KW-1133">Transmembrane helix</keyword>